<protein>
    <recommendedName>
        <fullName evidence="1">F-box domain-containing protein</fullName>
    </recommendedName>
</protein>
<dbReference type="InterPro" id="IPR001810">
    <property type="entry name" value="F-box_dom"/>
</dbReference>
<evidence type="ECO:0000259" key="1">
    <source>
        <dbReference type="Pfam" id="PF12937"/>
    </source>
</evidence>
<dbReference type="InterPro" id="IPR032675">
    <property type="entry name" value="LRR_dom_sf"/>
</dbReference>
<feature type="domain" description="F-box" evidence="1">
    <location>
        <begin position="36"/>
        <end position="94"/>
    </location>
</feature>
<accession>A0AAW0E3R1</accession>
<comment type="caution">
    <text evidence="2">The sequence shown here is derived from an EMBL/GenBank/DDBJ whole genome shotgun (WGS) entry which is preliminary data.</text>
</comment>
<dbReference type="Gene3D" id="1.20.1280.50">
    <property type="match status" value="1"/>
</dbReference>
<gene>
    <name evidence="2" type="ORF">VNI00_002220</name>
</gene>
<evidence type="ECO:0000313" key="3">
    <source>
        <dbReference type="Proteomes" id="UP001383192"/>
    </source>
</evidence>
<name>A0AAW0E3R1_9AGAR</name>
<reference evidence="2 3" key="1">
    <citation type="submission" date="2024-01" db="EMBL/GenBank/DDBJ databases">
        <title>A draft genome for a cacao thread blight-causing isolate of Paramarasmius palmivorus.</title>
        <authorList>
            <person name="Baruah I.K."/>
            <person name="Bukari Y."/>
            <person name="Amoako-Attah I."/>
            <person name="Meinhardt L.W."/>
            <person name="Bailey B.A."/>
            <person name="Cohen S.P."/>
        </authorList>
    </citation>
    <scope>NUCLEOTIDE SEQUENCE [LARGE SCALE GENOMIC DNA]</scope>
    <source>
        <strain evidence="2 3">GH-12</strain>
    </source>
</reference>
<proteinExistence type="predicted"/>
<dbReference type="Pfam" id="PF12937">
    <property type="entry name" value="F-box-like"/>
    <property type="match status" value="1"/>
</dbReference>
<keyword evidence="3" id="KW-1185">Reference proteome</keyword>
<dbReference type="Gene3D" id="3.80.10.10">
    <property type="entry name" value="Ribonuclease Inhibitor"/>
    <property type="match status" value="1"/>
</dbReference>
<dbReference type="Proteomes" id="UP001383192">
    <property type="component" value="Unassembled WGS sequence"/>
</dbReference>
<dbReference type="InterPro" id="IPR036047">
    <property type="entry name" value="F-box-like_dom_sf"/>
</dbReference>
<dbReference type="EMBL" id="JAYKXP010000005">
    <property type="protein sequence ID" value="KAK7058584.1"/>
    <property type="molecule type" value="Genomic_DNA"/>
</dbReference>
<dbReference type="SUPFAM" id="SSF52047">
    <property type="entry name" value="RNI-like"/>
    <property type="match status" value="1"/>
</dbReference>
<evidence type="ECO:0000313" key="2">
    <source>
        <dbReference type="EMBL" id="KAK7058584.1"/>
    </source>
</evidence>
<dbReference type="AlphaFoldDB" id="A0AAW0E3R1"/>
<organism evidence="2 3">
    <name type="scientific">Paramarasmius palmivorus</name>
    <dbReference type="NCBI Taxonomy" id="297713"/>
    <lineage>
        <taxon>Eukaryota</taxon>
        <taxon>Fungi</taxon>
        <taxon>Dikarya</taxon>
        <taxon>Basidiomycota</taxon>
        <taxon>Agaricomycotina</taxon>
        <taxon>Agaricomycetes</taxon>
        <taxon>Agaricomycetidae</taxon>
        <taxon>Agaricales</taxon>
        <taxon>Marasmiineae</taxon>
        <taxon>Marasmiaceae</taxon>
        <taxon>Paramarasmius</taxon>
    </lineage>
</organism>
<sequence>MHDDVNSVEDFDRTIERVENALIWIKRERNSRLPVSRLPNEVLLEIFTYLTPKGPAIRSYFFTSGKMGWLSFTYVCQSWRTIALDHAPLWIYPDLSISGLAVAMIQRSKNATLHIIIPDDLDLRRDVAHTILNEISRVETFNMTVTDRSISNLRVLIGRLIQPAPRLRLLSFQIKTTQNIALPSEFFALDTPLLDTVSLHRCPVPWGSPMLKNVTSLRLSGNGGHIPSGQQFLETLRRMPSLQKLELSSMAPLSIEGEDVVHMPHLRRLVLSQGDTSCACVLEHVTFPSTTSVILRCQTSSDEDHFVPLWSALSKMYSWSQEGMTVLRVYADIDQYYELAIEGWKTGNASIPTHCTLSHCLGPSCLELYLTRSSYNARVLSQVDVARALRSVWSTSIEVVHIGGYLDLEDDDTDEDDNDPFPPEREDLFPIFFEELVWSTGLKRLTVAGRDWATRLAFALALPDDKGVPSDSPIPFPSLIDLSLSSIPTAGTTAIVDKLVKSLKWRMEHDRKLRSLSFRCCQGITEEQLESLRRVVMEVQQD</sequence>
<dbReference type="SUPFAM" id="SSF81383">
    <property type="entry name" value="F-box domain"/>
    <property type="match status" value="1"/>
</dbReference>